<dbReference type="InterPro" id="IPR017930">
    <property type="entry name" value="Myb_dom"/>
</dbReference>
<evidence type="ECO:0000256" key="4">
    <source>
        <dbReference type="ARBA" id="ARBA00023125"/>
    </source>
</evidence>
<sequence length="381" mass="42656">MGRSPCCEKVGLKRGRWTAEEDDILRKYIEANGEGSWRSMPKNAGLLRCGKSCRLRWINYLRGDLKRGNFTTEEEDLIIKLHASLGNRWSLIAAKLPGRTDNEIKNYWNSHLSRRIHTFLRPRGVGQPVMMNLAKMGVVSKKKISRLTLKNPNNKTKEELPKSSHSEVVLASEKALRPTVKKSNNNIISTQGKTTPTSICESKETTLQEGQLMEGHDGDHVVKDPYQDNLKVVLGPREVTQGVINGINEKVPQEGEEKGVVFPSDIEGSNGVGAFSDKEENGVWGFSEEREISGVFRDSNKRTSDGGGENGGGGGLSSYMESCEMTYHSSFSSSMNSSFGDEWTSSCVGEEWIDMDWESVLERHLPWEGEELMSWLEEFQC</sequence>
<keyword evidence="3" id="KW-0805">Transcription regulation</keyword>
<feature type="domain" description="Myb-like" evidence="8">
    <location>
        <begin position="62"/>
        <end position="112"/>
    </location>
</feature>
<dbReference type="SUPFAM" id="SSF46689">
    <property type="entry name" value="Homeodomain-like"/>
    <property type="match status" value="1"/>
</dbReference>
<keyword evidence="4" id="KW-0238">DNA-binding</keyword>
<dbReference type="PROSITE" id="PS50090">
    <property type="entry name" value="MYB_LIKE"/>
    <property type="match status" value="2"/>
</dbReference>
<dbReference type="PANTHER" id="PTHR47999">
    <property type="entry name" value="TRANSCRIPTION FACTOR MYB8-RELATED-RELATED"/>
    <property type="match status" value="1"/>
</dbReference>
<dbReference type="Gene3D" id="1.10.10.60">
    <property type="entry name" value="Homeodomain-like"/>
    <property type="match status" value="2"/>
</dbReference>
<feature type="region of interest" description="Disordered" evidence="7">
    <location>
        <begin position="297"/>
        <end position="317"/>
    </location>
</feature>
<feature type="compositionally biased region" description="Gly residues" evidence="7">
    <location>
        <begin position="305"/>
        <end position="316"/>
    </location>
</feature>
<dbReference type="InterPro" id="IPR015495">
    <property type="entry name" value="Myb_TF_plants"/>
</dbReference>
<evidence type="ECO:0000259" key="9">
    <source>
        <dbReference type="PROSITE" id="PS51294"/>
    </source>
</evidence>
<feature type="region of interest" description="Disordered" evidence="7">
    <location>
        <begin position="151"/>
        <end position="174"/>
    </location>
</feature>
<evidence type="ECO:0000256" key="2">
    <source>
        <dbReference type="ARBA" id="ARBA00022737"/>
    </source>
</evidence>
<dbReference type="EMBL" id="KU365320">
    <property type="protein sequence ID" value="ANZ79234.1"/>
    <property type="molecule type" value="Genomic_DNA"/>
</dbReference>
<evidence type="ECO:0000256" key="3">
    <source>
        <dbReference type="ARBA" id="ARBA00023015"/>
    </source>
</evidence>
<reference evidence="10" key="1">
    <citation type="journal article" date="2016" name="Front. Plant Sci.">
        <title>A R2R3-MYB Transcription Factor Regulates the Flavonol Biosynthetic Pathway in a Traditional Chinese Medicinal Plant, Epimedium sagittatum.</title>
        <authorList>
            <person name="Huang W."/>
            <person name="Khaldun A.B."/>
            <person name="Chen J."/>
            <person name="Zhang C."/>
            <person name="Lv H."/>
            <person name="Yuan L."/>
            <person name="Wang Y."/>
        </authorList>
    </citation>
    <scope>NUCLEOTIDE SEQUENCE</scope>
</reference>
<dbReference type="Pfam" id="PF00249">
    <property type="entry name" value="Myb_DNA-binding"/>
    <property type="match status" value="2"/>
</dbReference>
<dbReference type="SMART" id="SM00717">
    <property type="entry name" value="SANT"/>
    <property type="match status" value="2"/>
</dbReference>
<accession>A0A1B2JL05</accession>
<dbReference type="GO" id="GO:0000976">
    <property type="term" value="F:transcription cis-regulatory region binding"/>
    <property type="evidence" value="ECO:0007669"/>
    <property type="project" value="UniProtKB-ARBA"/>
</dbReference>
<comment type="subcellular location">
    <subcellularLocation>
        <location evidence="1">Nucleus</location>
    </subcellularLocation>
</comment>
<dbReference type="AlphaFoldDB" id="A0A1B2JL05"/>
<dbReference type="FunFam" id="1.10.10.60:FF:000121">
    <property type="entry name" value="Myb transcription factor"/>
    <property type="match status" value="1"/>
</dbReference>
<keyword evidence="2" id="KW-0677">Repeat</keyword>
<evidence type="ECO:0000259" key="8">
    <source>
        <dbReference type="PROSITE" id="PS50090"/>
    </source>
</evidence>
<gene>
    <name evidence="10" type="primary">MYBF1</name>
</gene>
<feature type="compositionally biased region" description="Basic and acidic residues" evidence="7">
    <location>
        <begin position="155"/>
        <end position="165"/>
    </location>
</feature>
<evidence type="ECO:0000256" key="1">
    <source>
        <dbReference type="ARBA" id="ARBA00004123"/>
    </source>
</evidence>
<dbReference type="CDD" id="cd00167">
    <property type="entry name" value="SANT"/>
    <property type="match status" value="2"/>
</dbReference>
<keyword evidence="5" id="KW-0804">Transcription</keyword>
<dbReference type="PANTHER" id="PTHR47999:SF6">
    <property type="entry name" value="MYB-RELATED PROTEIN P"/>
    <property type="match status" value="1"/>
</dbReference>
<dbReference type="InterPro" id="IPR009057">
    <property type="entry name" value="Homeodomain-like_sf"/>
</dbReference>
<organism evidence="10">
    <name type="scientific">Epimedium sagittatum</name>
    <dbReference type="NCBI Taxonomy" id="253616"/>
    <lineage>
        <taxon>Eukaryota</taxon>
        <taxon>Viridiplantae</taxon>
        <taxon>Streptophyta</taxon>
        <taxon>Embryophyta</taxon>
        <taxon>Tracheophyta</taxon>
        <taxon>Spermatophyta</taxon>
        <taxon>Magnoliopsida</taxon>
        <taxon>Ranunculales</taxon>
        <taxon>Berberidaceae</taxon>
        <taxon>Podophylloideae</taxon>
        <taxon>Epimedieae</taxon>
        <taxon>Epimedium</taxon>
    </lineage>
</organism>
<dbReference type="PROSITE" id="PS51294">
    <property type="entry name" value="HTH_MYB"/>
    <property type="match status" value="2"/>
</dbReference>
<proteinExistence type="predicted"/>
<feature type="domain" description="HTH myb-type" evidence="9">
    <location>
        <begin position="9"/>
        <end position="61"/>
    </location>
</feature>
<evidence type="ECO:0000256" key="5">
    <source>
        <dbReference type="ARBA" id="ARBA00023163"/>
    </source>
</evidence>
<protein>
    <submittedName>
        <fullName evidence="10">R2R3-MYB transcription factor</fullName>
    </submittedName>
</protein>
<evidence type="ECO:0000256" key="7">
    <source>
        <dbReference type="SAM" id="MobiDB-lite"/>
    </source>
</evidence>
<dbReference type="InterPro" id="IPR001005">
    <property type="entry name" value="SANT/Myb"/>
</dbReference>
<dbReference type="GO" id="GO:0005634">
    <property type="term" value="C:nucleus"/>
    <property type="evidence" value="ECO:0007669"/>
    <property type="project" value="UniProtKB-SubCell"/>
</dbReference>
<evidence type="ECO:0000313" key="10">
    <source>
        <dbReference type="EMBL" id="ANZ79234.1"/>
    </source>
</evidence>
<dbReference type="FunFam" id="1.10.10.60:FF:000394">
    <property type="entry name" value="MYB transcription factor"/>
    <property type="match status" value="1"/>
</dbReference>
<keyword evidence="6" id="KW-0539">Nucleus</keyword>
<name>A0A1B2JL05_9MAGN</name>
<evidence type="ECO:0000256" key="6">
    <source>
        <dbReference type="ARBA" id="ARBA00023242"/>
    </source>
</evidence>
<feature type="domain" description="Myb-like" evidence="8">
    <location>
        <begin position="9"/>
        <end position="61"/>
    </location>
</feature>
<feature type="domain" description="HTH myb-type" evidence="9">
    <location>
        <begin position="62"/>
        <end position="116"/>
    </location>
</feature>